<dbReference type="NCBIfam" id="TIGR00521">
    <property type="entry name" value="coaBC_dfp"/>
    <property type="match status" value="1"/>
</dbReference>
<dbReference type="HAMAP" id="MF_02225">
    <property type="entry name" value="CoaBC"/>
    <property type="match status" value="1"/>
</dbReference>
<keyword evidence="3" id="KW-0460">Magnesium</keyword>
<comment type="cofactor">
    <cofactor evidence="3">
        <name>FMN</name>
        <dbReference type="ChEBI" id="CHEBI:58210"/>
    </cofactor>
    <text evidence="3">Binds 1 FMN per subunit.</text>
</comment>
<keyword evidence="3" id="KW-0479">Metal-binding</keyword>
<comment type="pathway">
    <text evidence="3 4">Cofactor biosynthesis; coenzyme A biosynthesis; CoA from (R)-pantothenate: step 3/5.</text>
</comment>
<evidence type="ECO:0000256" key="1">
    <source>
        <dbReference type="ARBA" id="ARBA00022793"/>
    </source>
</evidence>
<dbReference type="GO" id="GO:0015941">
    <property type="term" value="P:pantothenate catabolic process"/>
    <property type="evidence" value="ECO:0007669"/>
    <property type="project" value="InterPro"/>
</dbReference>
<dbReference type="InterPro" id="IPR036551">
    <property type="entry name" value="Flavin_trans-like"/>
</dbReference>
<dbReference type="GO" id="GO:0071513">
    <property type="term" value="C:phosphopantothenoylcysteine decarboxylase complex"/>
    <property type="evidence" value="ECO:0007669"/>
    <property type="project" value="TreeGrafter"/>
</dbReference>
<dbReference type="GO" id="GO:0046872">
    <property type="term" value="F:metal ion binding"/>
    <property type="evidence" value="ECO:0007669"/>
    <property type="project" value="UniProtKB-KW"/>
</dbReference>
<evidence type="ECO:0000256" key="4">
    <source>
        <dbReference type="RuleBase" id="RU364078"/>
    </source>
</evidence>
<dbReference type="GO" id="GO:0015937">
    <property type="term" value="P:coenzyme A biosynthetic process"/>
    <property type="evidence" value="ECO:0007669"/>
    <property type="project" value="UniProtKB-UniRule"/>
</dbReference>
<dbReference type="Gene3D" id="3.40.50.10300">
    <property type="entry name" value="CoaB-like"/>
    <property type="match status" value="1"/>
</dbReference>
<keyword evidence="3" id="KW-0511">Multifunctional enzyme</keyword>
<comment type="function">
    <text evidence="4">Catalyzes two steps in the biosynthesis of coenzyme A. In the first step cysteine is conjugated to 4'-phosphopantothenate to form 4-phosphopantothenoylcysteine, in the latter compound is decarboxylated to form 4'-phosphopantotheine.</text>
</comment>
<dbReference type="EMBL" id="PEWY01000097">
    <property type="protein sequence ID" value="PIU36945.1"/>
    <property type="molecule type" value="Genomic_DNA"/>
</dbReference>
<dbReference type="InterPro" id="IPR003382">
    <property type="entry name" value="Flavoprotein"/>
</dbReference>
<evidence type="ECO:0000259" key="5">
    <source>
        <dbReference type="Pfam" id="PF02441"/>
    </source>
</evidence>
<evidence type="ECO:0000313" key="8">
    <source>
        <dbReference type="Proteomes" id="UP000230184"/>
    </source>
</evidence>
<comment type="pathway">
    <text evidence="3 4">Cofactor biosynthesis; coenzyme A biosynthesis; CoA from (R)-pantothenate: step 2/5.</text>
</comment>
<feature type="binding site" evidence="3">
    <location>
        <position position="342"/>
    </location>
    <ligand>
        <name>CTP</name>
        <dbReference type="ChEBI" id="CHEBI:37563"/>
    </ligand>
</feature>
<comment type="similarity">
    <text evidence="3 4">In the C-terminal section; belongs to the PPC synthetase family.</text>
</comment>
<feature type="domain" description="DNA/pantothenate metabolism flavoprotein C-terminal" evidence="6">
    <location>
        <begin position="188"/>
        <end position="398"/>
    </location>
</feature>
<dbReference type="GO" id="GO:0010181">
    <property type="term" value="F:FMN binding"/>
    <property type="evidence" value="ECO:0007669"/>
    <property type="project" value="UniProtKB-UniRule"/>
</dbReference>
<dbReference type="PANTHER" id="PTHR14359:SF6">
    <property type="entry name" value="PHOSPHOPANTOTHENOYLCYSTEINE DECARBOXYLASE"/>
    <property type="match status" value="1"/>
</dbReference>
<evidence type="ECO:0000256" key="3">
    <source>
        <dbReference type="HAMAP-Rule" id="MF_02225"/>
    </source>
</evidence>
<dbReference type="SUPFAM" id="SSF102645">
    <property type="entry name" value="CoaB-like"/>
    <property type="match status" value="1"/>
</dbReference>
<dbReference type="SUPFAM" id="SSF52507">
    <property type="entry name" value="Homo-oligomeric flavin-containing Cys decarboxylases, HFCD"/>
    <property type="match status" value="1"/>
</dbReference>
<name>A0A2M6YTY5_9BACT</name>
<evidence type="ECO:0000313" key="7">
    <source>
        <dbReference type="EMBL" id="PIU36945.1"/>
    </source>
</evidence>
<proteinExistence type="inferred from homology"/>
<dbReference type="Pfam" id="PF04127">
    <property type="entry name" value="DFP"/>
    <property type="match status" value="1"/>
</dbReference>
<keyword evidence="3 4" id="KW-0436">Ligase</keyword>
<dbReference type="Gene3D" id="3.40.50.1950">
    <property type="entry name" value="Flavin prenyltransferase-like"/>
    <property type="match status" value="1"/>
</dbReference>
<organism evidence="7 8">
    <name type="scientific">Candidatus Roizmanbacteria bacterium CG07_land_8_20_14_0_80_34_15</name>
    <dbReference type="NCBI Taxonomy" id="1974849"/>
    <lineage>
        <taxon>Bacteria</taxon>
        <taxon>Candidatus Roizmaniibacteriota</taxon>
    </lineage>
</organism>
<dbReference type="Proteomes" id="UP000230184">
    <property type="component" value="Unassembled WGS sequence"/>
</dbReference>
<dbReference type="InterPro" id="IPR005252">
    <property type="entry name" value="CoaBC"/>
</dbReference>
<keyword evidence="3 4" id="KW-0288">FMN</keyword>
<comment type="catalytic activity">
    <reaction evidence="3 4">
        <text>(R)-4'-phosphopantothenate + L-cysteine + CTP = N-[(R)-4-phosphopantothenoyl]-L-cysteine + CMP + diphosphate + H(+)</text>
        <dbReference type="Rhea" id="RHEA:19397"/>
        <dbReference type="ChEBI" id="CHEBI:10986"/>
        <dbReference type="ChEBI" id="CHEBI:15378"/>
        <dbReference type="ChEBI" id="CHEBI:33019"/>
        <dbReference type="ChEBI" id="CHEBI:35235"/>
        <dbReference type="ChEBI" id="CHEBI:37563"/>
        <dbReference type="ChEBI" id="CHEBI:59458"/>
        <dbReference type="ChEBI" id="CHEBI:60377"/>
        <dbReference type="EC" id="6.3.2.5"/>
    </reaction>
</comment>
<comment type="catalytic activity">
    <reaction evidence="3 4">
        <text>N-[(R)-4-phosphopantothenoyl]-L-cysteine + H(+) = (R)-4'-phosphopantetheine + CO2</text>
        <dbReference type="Rhea" id="RHEA:16793"/>
        <dbReference type="ChEBI" id="CHEBI:15378"/>
        <dbReference type="ChEBI" id="CHEBI:16526"/>
        <dbReference type="ChEBI" id="CHEBI:59458"/>
        <dbReference type="ChEBI" id="CHEBI:61723"/>
        <dbReference type="EC" id="4.1.1.36"/>
    </reaction>
</comment>
<dbReference type="AlphaFoldDB" id="A0A2M6YTY5"/>
<comment type="caution">
    <text evidence="3">Lacks conserved residue(s) required for the propagation of feature annotation.</text>
</comment>
<evidence type="ECO:0000259" key="6">
    <source>
        <dbReference type="Pfam" id="PF04127"/>
    </source>
</evidence>
<dbReference type="UniPathway" id="UPA00241">
    <property type="reaction ID" value="UER00353"/>
</dbReference>
<dbReference type="EC" id="4.1.1.36" evidence="3"/>
<feature type="binding site" evidence="3">
    <location>
        <position position="324"/>
    </location>
    <ligand>
        <name>CTP</name>
        <dbReference type="ChEBI" id="CHEBI:37563"/>
    </ligand>
</feature>
<comment type="caution">
    <text evidence="7">The sequence shown here is derived from an EMBL/GenBank/DDBJ whole genome shotgun (WGS) entry which is preliminary data.</text>
</comment>
<dbReference type="GO" id="GO:0004633">
    <property type="term" value="F:phosphopantothenoylcysteine decarboxylase activity"/>
    <property type="evidence" value="ECO:0007669"/>
    <property type="project" value="UniProtKB-UniRule"/>
</dbReference>
<accession>A0A2M6YTY5</accession>
<feature type="domain" description="Flavoprotein" evidence="5">
    <location>
        <begin position="1"/>
        <end position="180"/>
    </location>
</feature>
<feature type="region of interest" description="Phosphopantothenate--cysteine ligase" evidence="3">
    <location>
        <begin position="193"/>
        <end position="399"/>
    </location>
</feature>
<keyword evidence="3 4" id="KW-0285">Flavoprotein</keyword>
<comment type="similarity">
    <text evidence="3 4">In the N-terminal section; belongs to the HFCD (homo-oligomeric flavin containing Cys decarboxylase) superfamily.</text>
</comment>
<gene>
    <name evidence="3 7" type="primary">coaBC</name>
    <name evidence="7" type="ORF">COT02_03380</name>
</gene>
<feature type="active site" description="Proton donor" evidence="3">
    <location>
        <position position="160"/>
    </location>
</feature>
<evidence type="ECO:0000256" key="2">
    <source>
        <dbReference type="ARBA" id="ARBA00023239"/>
    </source>
</evidence>
<feature type="binding site" evidence="3">
    <location>
        <position position="281"/>
    </location>
    <ligand>
        <name>CTP</name>
        <dbReference type="ChEBI" id="CHEBI:37563"/>
    </ligand>
</feature>
<reference evidence="8" key="1">
    <citation type="submission" date="2017-09" db="EMBL/GenBank/DDBJ databases">
        <title>Depth-based differentiation of microbial function through sediment-hosted aquifers and enrichment of novel symbionts in the deep terrestrial subsurface.</title>
        <authorList>
            <person name="Probst A.J."/>
            <person name="Ladd B."/>
            <person name="Jarett J.K."/>
            <person name="Geller-Mcgrath D.E."/>
            <person name="Sieber C.M.K."/>
            <person name="Emerson J.B."/>
            <person name="Anantharaman K."/>
            <person name="Thomas B.C."/>
            <person name="Malmstrom R."/>
            <person name="Stieglmeier M."/>
            <person name="Klingl A."/>
            <person name="Woyke T."/>
            <person name="Ryan C.M."/>
            <person name="Banfield J.F."/>
        </authorList>
    </citation>
    <scope>NUCLEOTIDE SEQUENCE [LARGE SCALE GENOMIC DNA]</scope>
</reference>
<dbReference type="PANTHER" id="PTHR14359">
    <property type="entry name" value="HOMO-OLIGOMERIC FLAVIN CONTAINING CYS DECARBOXYLASE FAMILY"/>
    <property type="match status" value="1"/>
</dbReference>
<comment type="function">
    <text evidence="3">Catalyzes two sequential steps in the biosynthesis of coenzyme A. In the first step cysteine is conjugated to 4'-phosphopantothenate to form 4-phosphopantothenoylcysteine. In the second step the latter compound is decarboxylated to form 4'-phosphopantotheine.</text>
</comment>
<comment type="cofactor">
    <cofactor evidence="3">
        <name>Mg(2+)</name>
        <dbReference type="ChEBI" id="CHEBI:18420"/>
    </cofactor>
</comment>
<keyword evidence="1 3" id="KW-0210">Decarboxylase</keyword>
<dbReference type="Pfam" id="PF02441">
    <property type="entry name" value="Flavoprotein"/>
    <property type="match status" value="1"/>
</dbReference>
<dbReference type="InterPro" id="IPR035929">
    <property type="entry name" value="CoaB-like_sf"/>
</dbReference>
<feature type="binding site" evidence="3">
    <location>
        <position position="291"/>
    </location>
    <ligand>
        <name>CTP</name>
        <dbReference type="ChEBI" id="CHEBI:37563"/>
    </ligand>
</feature>
<protein>
    <recommendedName>
        <fullName evidence="3">Coenzyme A biosynthesis bifunctional protein CoaBC</fullName>
    </recommendedName>
    <alternativeName>
        <fullName evidence="3">DNA/pantothenate metabolism flavoprotein</fullName>
    </alternativeName>
    <alternativeName>
        <fullName evidence="3">Phosphopantothenoylcysteine synthetase/decarboxylase</fullName>
        <shortName evidence="3">PPCS-PPCDC</shortName>
    </alternativeName>
    <domain>
        <recommendedName>
            <fullName evidence="3">Phosphopantothenoylcysteine decarboxylase</fullName>
            <shortName evidence="3">PPC decarboxylase</shortName>
            <shortName evidence="3">PPC-DC</shortName>
            <ecNumber evidence="3">4.1.1.36</ecNumber>
        </recommendedName>
        <alternativeName>
            <fullName evidence="3">CoaC</fullName>
        </alternativeName>
    </domain>
    <domain>
        <recommendedName>
            <fullName evidence="3">Phosphopantothenate--cysteine ligase</fullName>
            <ecNumber evidence="3">6.3.2.5</ecNumber>
        </recommendedName>
        <alternativeName>
            <fullName evidence="3">CoaB</fullName>
        </alternativeName>
        <alternativeName>
            <fullName evidence="3">Phosphopantothenoylcysteine synthetase</fullName>
            <shortName evidence="3">PPC synthetase</shortName>
            <shortName evidence="3">PPC-S</shortName>
        </alternativeName>
    </domain>
</protein>
<feature type="region of interest" description="Phosphopantothenoylcysteine decarboxylase" evidence="3">
    <location>
        <begin position="1"/>
        <end position="192"/>
    </location>
</feature>
<dbReference type="GO" id="GO:0004632">
    <property type="term" value="F:phosphopantothenate--cysteine ligase activity"/>
    <property type="evidence" value="ECO:0007669"/>
    <property type="project" value="UniProtKB-UniRule"/>
</dbReference>
<keyword evidence="2 3" id="KW-0456">Lyase</keyword>
<dbReference type="InterPro" id="IPR007085">
    <property type="entry name" value="DNA/pantothenate-metab_flavo_C"/>
</dbReference>
<sequence>MNILVGVTGGVAAYKVLDLIKLLKKESNEVFVIMTESATKMISPKLFEKASGNKVYINLFENNFDYKEVLKNRKVEHIKLADKCDVMVIAPATANIIGKLANGIADDFLTTTALAVTTPIIICPSMNVNMWNNPIVQENLNKLKSVGYQIINPTVGLLACGYEGVGRLEKTETINEEIIKLLKRNNSLKGKKVMITSGGTIEKIDEVRSIANRSSGKMGVALAEECYLRGAGVLLLRSKTSVKPRYLIKEKIFETAEELFQLIKVNIINTDLFFQVAAVSDFKVDKIIKGKISSDNSVNLKLTPQIKIVNQIKKLSPKTKLIAFKAEYGLSEEKLIKEAINKLKQSDSDFVIANDISRKDRGFESDDNEVYIISKNKPVKKIPLTSKREVAKDIIDYIL</sequence>
<dbReference type="EC" id="6.3.2.5" evidence="3"/>